<evidence type="ECO:0000313" key="3">
    <source>
        <dbReference type="EMBL" id="KAI1880253.1"/>
    </source>
</evidence>
<proteinExistence type="predicted"/>
<dbReference type="Pfam" id="PF07859">
    <property type="entry name" value="Abhydrolase_3"/>
    <property type="match status" value="1"/>
</dbReference>
<gene>
    <name evidence="3" type="ORF">JX265_001874</name>
</gene>
<keyword evidence="1" id="KW-0378">Hydrolase</keyword>
<dbReference type="AlphaFoldDB" id="A0A9P9WVZ7"/>
<protein>
    <recommendedName>
        <fullName evidence="2">Alpha/beta hydrolase fold-3 domain-containing protein</fullName>
    </recommendedName>
</protein>
<reference evidence="3" key="1">
    <citation type="submission" date="2021-03" db="EMBL/GenBank/DDBJ databases">
        <title>Revisited historic fungal species revealed as producer of novel bioactive compounds through whole genome sequencing and comparative genomics.</title>
        <authorList>
            <person name="Vignolle G.A."/>
            <person name="Hochenegger N."/>
            <person name="Mach R.L."/>
            <person name="Mach-Aigner A.R."/>
            <person name="Javad Rahimi M."/>
            <person name="Salim K.A."/>
            <person name="Chan C.M."/>
            <person name="Lim L.B.L."/>
            <person name="Cai F."/>
            <person name="Druzhinina I.S."/>
            <person name="U'Ren J.M."/>
            <person name="Derntl C."/>
        </authorList>
    </citation>
    <scope>NUCLEOTIDE SEQUENCE</scope>
    <source>
        <strain evidence="3">TUCIM 5799</strain>
    </source>
</reference>
<name>A0A9P9WVZ7_9PEZI</name>
<dbReference type="InterPro" id="IPR029058">
    <property type="entry name" value="AB_hydrolase_fold"/>
</dbReference>
<dbReference type="Proteomes" id="UP000829685">
    <property type="component" value="Unassembled WGS sequence"/>
</dbReference>
<evidence type="ECO:0000256" key="1">
    <source>
        <dbReference type="ARBA" id="ARBA00022801"/>
    </source>
</evidence>
<accession>A0A9P9WVZ7</accession>
<dbReference type="PANTHER" id="PTHR48081:SF8">
    <property type="entry name" value="ALPHA_BETA HYDROLASE FOLD-3 DOMAIN-CONTAINING PROTEIN-RELATED"/>
    <property type="match status" value="1"/>
</dbReference>
<dbReference type="InterPro" id="IPR013094">
    <property type="entry name" value="AB_hydrolase_3"/>
</dbReference>
<comment type="caution">
    <text evidence="3">The sequence shown here is derived from an EMBL/GenBank/DDBJ whole genome shotgun (WGS) entry which is preliminary data.</text>
</comment>
<organism evidence="3 4">
    <name type="scientific">Neoarthrinium moseri</name>
    <dbReference type="NCBI Taxonomy" id="1658444"/>
    <lineage>
        <taxon>Eukaryota</taxon>
        <taxon>Fungi</taxon>
        <taxon>Dikarya</taxon>
        <taxon>Ascomycota</taxon>
        <taxon>Pezizomycotina</taxon>
        <taxon>Sordariomycetes</taxon>
        <taxon>Xylariomycetidae</taxon>
        <taxon>Amphisphaeriales</taxon>
        <taxon>Apiosporaceae</taxon>
        <taxon>Neoarthrinium</taxon>
    </lineage>
</organism>
<dbReference type="GO" id="GO:0016787">
    <property type="term" value="F:hydrolase activity"/>
    <property type="evidence" value="ECO:0007669"/>
    <property type="project" value="UniProtKB-KW"/>
</dbReference>
<dbReference type="Gene3D" id="3.40.50.1820">
    <property type="entry name" value="alpha/beta hydrolase"/>
    <property type="match status" value="1"/>
</dbReference>
<dbReference type="EMBL" id="JAFIMR010000003">
    <property type="protein sequence ID" value="KAI1880253.1"/>
    <property type="molecule type" value="Genomic_DNA"/>
</dbReference>
<sequence length="348" mass="37284">MSRPNFVHPDYWALLGGEAPPTRESLAPPADLHEVREQFNGAMEAAYSTVPYPAGVTESIRTATSTDGSEISVTRFVPLAAQDSSGSSSGTAQRAIVFLFGGGLVAGSVEISRNSIAHIAHLSATQVFAPSYRLIPEHPFPAALEDVYSTVAWLQAHAGEFNVDPARIVLLGVSAGGNLAAAAALKARDDGLDPPIAAQVLRYPMLDDRTRLDPADPRGPYLVSSPGVGEMLWKGYLGRTVGSRETGEQYAELRPPGQRRLTPERQVPYLAAPARAEDMQRLPPAHIGVGSLDLLRDECISYAARLAAQNVAVQFNLYPGVPHGFDGSPAFTLGAEMLDNEARFIRKF</sequence>
<keyword evidence="4" id="KW-1185">Reference proteome</keyword>
<dbReference type="SUPFAM" id="SSF53474">
    <property type="entry name" value="alpha/beta-Hydrolases"/>
    <property type="match status" value="1"/>
</dbReference>
<feature type="domain" description="Alpha/beta hydrolase fold-3" evidence="2">
    <location>
        <begin position="96"/>
        <end position="325"/>
    </location>
</feature>
<dbReference type="PANTHER" id="PTHR48081">
    <property type="entry name" value="AB HYDROLASE SUPERFAMILY PROTEIN C4A8.06C"/>
    <property type="match status" value="1"/>
</dbReference>
<evidence type="ECO:0000313" key="4">
    <source>
        <dbReference type="Proteomes" id="UP000829685"/>
    </source>
</evidence>
<evidence type="ECO:0000259" key="2">
    <source>
        <dbReference type="Pfam" id="PF07859"/>
    </source>
</evidence>
<dbReference type="InterPro" id="IPR050300">
    <property type="entry name" value="GDXG_lipolytic_enzyme"/>
</dbReference>